<feature type="compositionally biased region" description="Basic residues" evidence="1">
    <location>
        <begin position="59"/>
        <end position="71"/>
    </location>
</feature>
<feature type="compositionally biased region" description="Acidic residues" evidence="1">
    <location>
        <begin position="186"/>
        <end position="207"/>
    </location>
</feature>
<feature type="compositionally biased region" description="Polar residues" evidence="1">
    <location>
        <begin position="119"/>
        <end position="129"/>
    </location>
</feature>
<gene>
    <name evidence="2" type="ORF">PENTCL1PPCAC_10677</name>
</gene>
<feature type="region of interest" description="Disordered" evidence="1">
    <location>
        <begin position="413"/>
        <end position="475"/>
    </location>
</feature>
<dbReference type="Proteomes" id="UP001432027">
    <property type="component" value="Unassembled WGS sequence"/>
</dbReference>
<feature type="compositionally biased region" description="Basic and acidic residues" evidence="1">
    <location>
        <begin position="345"/>
        <end position="354"/>
    </location>
</feature>
<comment type="caution">
    <text evidence="2">The sequence shown here is derived from an EMBL/GenBank/DDBJ whole genome shotgun (WGS) entry which is preliminary data.</text>
</comment>
<feature type="compositionally biased region" description="Basic and acidic residues" evidence="1">
    <location>
        <begin position="222"/>
        <end position="240"/>
    </location>
</feature>
<dbReference type="AlphaFoldDB" id="A0AAV5T1S5"/>
<dbReference type="EMBL" id="BTSX01000003">
    <property type="protein sequence ID" value="GMS88502.1"/>
    <property type="molecule type" value="Genomic_DNA"/>
</dbReference>
<feature type="compositionally biased region" description="Basic and acidic residues" evidence="1">
    <location>
        <begin position="464"/>
        <end position="475"/>
    </location>
</feature>
<reference evidence="2" key="1">
    <citation type="submission" date="2023-10" db="EMBL/GenBank/DDBJ databases">
        <title>Genome assembly of Pristionchus species.</title>
        <authorList>
            <person name="Yoshida K."/>
            <person name="Sommer R.J."/>
        </authorList>
    </citation>
    <scope>NUCLEOTIDE SEQUENCE</scope>
    <source>
        <strain evidence="2">RS0144</strain>
    </source>
</reference>
<feature type="region of interest" description="Disordered" evidence="1">
    <location>
        <begin position="1"/>
        <end position="34"/>
    </location>
</feature>
<evidence type="ECO:0000313" key="2">
    <source>
        <dbReference type="EMBL" id="GMS88502.1"/>
    </source>
</evidence>
<feature type="compositionally biased region" description="Gly residues" evidence="1">
    <location>
        <begin position="328"/>
        <end position="344"/>
    </location>
</feature>
<organism evidence="2 3">
    <name type="scientific">Pristionchus entomophagus</name>
    <dbReference type="NCBI Taxonomy" id="358040"/>
    <lineage>
        <taxon>Eukaryota</taxon>
        <taxon>Metazoa</taxon>
        <taxon>Ecdysozoa</taxon>
        <taxon>Nematoda</taxon>
        <taxon>Chromadorea</taxon>
        <taxon>Rhabditida</taxon>
        <taxon>Rhabditina</taxon>
        <taxon>Diplogasteromorpha</taxon>
        <taxon>Diplogasteroidea</taxon>
        <taxon>Neodiplogasteridae</taxon>
        <taxon>Pristionchus</taxon>
    </lineage>
</organism>
<feature type="compositionally biased region" description="Gly residues" evidence="1">
    <location>
        <begin position="442"/>
        <end position="452"/>
    </location>
</feature>
<keyword evidence="3" id="KW-1185">Reference proteome</keyword>
<feature type="region of interest" description="Disordered" evidence="1">
    <location>
        <begin position="59"/>
        <end position="96"/>
    </location>
</feature>
<feature type="compositionally biased region" description="Low complexity" evidence="1">
    <location>
        <begin position="253"/>
        <end position="263"/>
    </location>
</feature>
<feature type="compositionally biased region" description="Low complexity" evidence="1">
    <location>
        <begin position="14"/>
        <end position="28"/>
    </location>
</feature>
<feature type="compositionally biased region" description="Polar residues" evidence="1">
    <location>
        <begin position="454"/>
        <end position="463"/>
    </location>
</feature>
<evidence type="ECO:0000313" key="3">
    <source>
        <dbReference type="Proteomes" id="UP001432027"/>
    </source>
</evidence>
<name>A0AAV5T1S5_9BILA</name>
<protein>
    <submittedName>
        <fullName evidence="2">Uncharacterized protein</fullName>
    </submittedName>
</protein>
<sequence>MDDDDETWLTPGLSSSTTPKPITTSSASRGTQSDLDSWLSTTASVIDFSTRSALSRKLKGYSEKKARRRQRRSDSIVSLESVSEETAHKDSLDGDGSLILVEEDSSLLDTKTLVPLAVSTPSDPQSTTVPPIRSLRRQSSIDSPDGGRSLRLPSIDSPVFGEDEDEEYKQLEEAALGLSLQSEGGGEVEEREEEEVMETTQEEDDEFLSAASEFEDEELEVAHHNGRARELESLDEEPGRAARHQVLGARLGVSPRSSSVSPRHAATVQPSTPKGAATRVERVSAEITTTPTTNTLPRRPAVEGNKGGMSVSLHIPSGHLPPRRVPPGRGGGAENGKGTVGGGGKEGEKKKVNLHEDLAKIQDVAREQEEALRREVMGSLSANDVSNGENDARLITNSKSVEFVGKKEFHSRLPKPSSRVIPVRARAPMATPSPLRASPNSVGGGWSDGGRGATISQSRSTSGETRESHPEDDCF</sequence>
<feature type="region of interest" description="Disordered" evidence="1">
    <location>
        <begin position="222"/>
        <end position="354"/>
    </location>
</feature>
<evidence type="ECO:0000256" key="1">
    <source>
        <dbReference type="SAM" id="MobiDB-lite"/>
    </source>
</evidence>
<accession>A0AAV5T1S5</accession>
<proteinExistence type="predicted"/>
<feature type="region of interest" description="Disordered" evidence="1">
    <location>
        <begin position="114"/>
        <end position="207"/>
    </location>
</feature>